<keyword evidence="10" id="KW-0406">Ion transport</keyword>
<proteinExistence type="inferred from homology"/>
<evidence type="ECO:0000256" key="1">
    <source>
        <dbReference type="ARBA" id="ARBA00004651"/>
    </source>
</evidence>
<organism evidence="11 12">
    <name type="scientific">Arsenicicoccus cauae</name>
    <dbReference type="NCBI Taxonomy" id="2663847"/>
    <lineage>
        <taxon>Bacteria</taxon>
        <taxon>Bacillati</taxon>
        <taxon>Actinomycetota</taxon>
        <taxon>Actinomycetes</taxon>
        <taxon>Micrococcales</taxon>
        <taxon>Intrasporangiaceae</taxon>
        <taxon>Arsenicicoccus</taxon>
    </lineage>
</organism>
<feature type="transmembrane region" description="Helical" evidence="10">
    <location>
        <begin position="70"/>
        <end position="89"/>
    </location>
</feature>
<dbReference type="HAMAP" id="MF_00454">
    <property type="entry name" value="FluC"/>
    <property type="match status" value="1"/>
</dbReference>
<dbReference type="GO" id="GO:0140114">
    <property type="term" value="P:cellular detoxification of fluoride"/>
    <property type="evidence" value="ECO:0007669"/>
    <property type="project" value="UniProtKB-UniRule"/>
</dbReference>
<evidence type="ECO:0000256" key="2">
    <source>
        <dbReference type="ARBA" id="ARBA00022475"/>
    </source>
</evidence>
<comment type="function">
    <text evidence="9 10">Fluoride-specific ion channel. Important for reducing fluoride concentration in the cell, thus reducing its toxicity.</text>
</comment>
<dbReference type="GO" id="GO:0046872">
    <property type="term" value="F:metal ion binding"/>
    <property type="evidence" value="ECO:0007669"/>
    <property type="project" value="UniProtKB-KW"/>
</dbReference>
<evidence type="ECO:0000256" key="9">
    <source>
        <dbReference type="ARBA" id="ARBA00049940"/>
    </source>
</evidence>
<reference evidence="11 12" key="1">
    <citation type="submission" date="2019-11" db="EMBL/GenBank/DDBJ databases">
        <title>Whole genome sequencing identifies a novel species of the genus Arsenicicoccus isolated from human blood.</title>
        <authorList>
            <person name="Jeong J.H."/>
            <person name="Kweon O.J."/>
            <person name="Kim H.R."/>
            <person name="Kim T.-H."/>
            <person name="Ha S.-M."/>
            <person name="Lee M.-K."/>
        </authorList>
    </citation>
    <scope>NUCLEOTIDE SEQUENCE [LARGE SCALE GENOMIC DNA]</scope>
    <source>
        <strain evidence="11 12">MKL-02</strain>
    </source>
</reference>
<sequence length="134" mass="13648">MHLQGRYVALVAAGGGAGAATREALVLAVPAEGFDTVVLMINLVGAFALGLLLERLLLAGPDRGRRRAARLLLGTGVLGGFTTYSTLALDTVHLLQRGEVGMAIAYGLTTVLLGAVASVAGIRCGAALGRRRPA</sequence>
<comment type="caution">
    <text evidence="11">The sequence shown here is derived from an EMBL/GenBank/DDBJ whole genome shotgun (WGS) entry which is preliminary data.</text>
</comment>
<feature type="transmembrane region" description="Helical" evidence="10">
    <location>
        <begin position="38"/>
        <end position="58"/>
    </location>
</feature>
<comment type="subcellular location">
    <subcellularLocation>
        <location evidence="1 10">Cell membrane</location>
        <topology evidence="1 10">Multi-pass membrane protein</topology>
    </subcellularLocation>
</comment>
<dbReference type="EMBL" id="WLVL01000037">
    <property type="protein sequence ID" value="MTB72166.1"/>
    <property type="molecule type" value="Genomic_DNA"/>
</dbReference>
<evidence type="ECO:0000256" key="6">
    <source>
        <dbReference type="ARBA" id="ARBA00023303"/>
    </source>
</evidence>
<comment type="catalytic activity">
    <reaction evidence="8">
        <text>fluoride(in) = fluoride(out)</text>
        <dbReference type="Rhea" id="RHEA:76159"/>
        <dbReference type="ChEBI" id="CHEBI:17051"/>
    </reaction>
    <physiologicalReaction direction="left-to-right" evidence="8">
        <dbReference type="Rhea" id="RHEA:76160"/>
    </physiologicalReaction>
</comment>
<dbReference type="Pfam" id="PF02537">
    <property type="entry name" value="CRCB"/>
    <property type="match status" value="1"/>
</dbReference>
<feature type="binding site" evidence="10">
    <location>
        <position position="79"/>
    </location>
    <ligand>
        <name>Na(+)</name>
        <dbReference type="ChEBI" id="CHEBI:29101"/>
        <note>structural</note>
    </ligand>
</feature>
<feature type="binding site" evidence="10">
    <location>
        <position position="82"/>
    </location>
    <ligand>
        <name>Na(+)</name>
        <dbReference type="ChEBI" id="CHEBI:29101"/>
        <note>structural</note>
    </ligand>
</feature>
<comment type="activity regulation">
    <text evidence="10">Na(+) is not transported, but it plays an essential structural role and its presence is essential for fluoride channel function.</text>
</comment>
<dbReference type="GO" id="GO:0005886">
    <property type="term" value="C:plasma membrane"/>
    <property type="evidence" value="ECO:0007669"/>
    <property type="project" value="UniProtKB-SubCell"/>
</dbReference>
<dbReference type="Proteomes" id="UP000431092">
    <property type="component" value="Unassembled WGS sequence"/>
</dbReference>
<evidence type="ECO:0000256" key="8">
    <source>
        <dbReference type="ARBA" id="ARBA00035585"/>
    </source>
</evidence>
<evidence type="ECO:0000256" key="5">
    <source>
        <dbReference type="ARBA" id="ARBA00023136"/>
    </source>
</evidence>
<dbReference type="InterPro" id="IPR003691">
    <property type="entry name" value="FluC"/>
</dbReference>
<keyword evidence="2 10" id="KW-1003">Cell membrane</keyword>
<name>A0A6I3IYZ3_9MICO</name>
<evidence type="ECO:0000313" key="12">
    <source>
        <dbReference type="Proteomes" id="UP000431092"/>
    </source>
</evidence>
<feature type="transmembrane region" description="Helical" evidence="10">
    <location>
        <begin position="101"/>
        <end position="122"/>
    </location>
</feature>
<evidence type="ECO:0000256" key="10">
    <source>
        <dbReference type="HAMAP-Rule" id="MF_00454"/>
    </source>
</evidence>
<comment type="similarity">
    <text evidence="7 10">Belongs to the fluoride channel Fluc/FEX (TC 1.A.43) family.</text>
</comment>
<keyword evidence="3 10" id="KW-0812">Transmembrane</keyword>
<keyword evidence="4 10" id="KW-1133">Transmembrane helix</keyword>
<evidence type="ECO:0000256" key="7">
    <source>
        <dbReference type="ARBA" id="ARBA00035120"/>
    </source>
</evidence>
<accession>A0A6I3IYZ3</accession>
<keyword evidence="5 10" id="KW-0472">Membrane</keyword>
<evidence type="ECO:0000256" key="4">
    <source>
        <dbReference type="ARBA" id="ARBA00022989"/>
    </source>
</evidence>
<keyword evidence="6 10" id="KW-0407">Ion channel</keyword>
<evidence type="ECO:0000313" key="11">
    <source>
        <dbReference type="EMBL" id="MTB72166.1"/>
    </source>
</evidence>
<dbReference type="GO" id="GO:0062054">
    <property type="term" value="F:fluoride channel activity"/>
    <property type="evidence" value="ECO:0007669"/>
    <property type="project" value="UniProtKB-UniRule"/>
</dbReference>
<keyword evidence="10" id="KW-0813">Transport</keyword>
<protein>
    <recommendedName>
        <fullName evidence="10">Fluoride-specific ion channel FluC</fullName>
    </recommendedName>
</protein>
<keyword evidence="10" id="KW-0915">Sodium</keyword>
<keyword evidence="10" id="KW-0479">Metal-binding</keyword>
<dbReference type="AlphaFoldDB" id="A0A6I3IYZ3"/>
<gene>
    <name evidence="10" type="primary">fluC</name>
    <name evidence="10" type="synonym">crcB</name>
    <name evidence="11" type="ORF">GGG17_09335</name>
</gene>
<evidence type="ECO:0000256" key="3">
    <source>
        <dbReference type="ARBA" id="ARBA00022692"/>
    </source>
</evidence>
<keyword evidence="12" id="KW-1185">Reference proteome</keyword>